<organism evidence="1 2">
    <name type="scientific">Psychroflexus gondwanensis ACAM 44</name>
    <dbReference type="NCBI Taxonomy" id="1189619"/>
    <lineage>
        <taxon>Bacteria</taxon>
        <taxon>Pseudomonadati</taxon>
        <taxon>Bacteroidota</taxon>
        <taxon>Flavobacteriia</taxon>
        <taxon>Flavobacteriales</taxon>
        <taxon>Flavobacteriaceae</taxon>
        <taxon>Psychroflexus</taxon>
    </lineage>
</organism>
<evidence type="ECO:0000313" key="2">
    <source>
        <dbReference type="Proteomes" id="UP000012317"/>
    </source>
</evidence>
<evidence type="ECO:0000313" key="1">
    <source>
        <dbReference type="EMBL" id="EMY81225.1"/>
    </source>
</evidence>
<protein>
    <recommendedName>
        <fullName evidence="3">Bacteriophage abortive infection AbiH</fullName>
    </recommendedName>
</protein>
<gene>
    <name evidence="1" type="ORF">pgond44_08300</name>
</gene>
<sequence>MEEKIRVNKLFLVGNGFDLSLGLKTSYADFMFWLLKTQLIKAVKNFGRQVAPFPYRGRYNDFLESYEPLFIHGFSSSELFDVLFEKGYIKIPEKITELKNLEDLMKLVKTYNIKIKPKSEDLLFKAMYSQCELGWVDIEETYFKLIQIIINNNKVDSLEKVKGLNNELQFISNELKKYLKTLDVNLDISEAEKYINQIQQKFKSTDFIIEDLKSKDIELGQYYFLNFNYTDSLSKVIDHNIELKDKSFINHIHGSIKDDFPLVFGYGDEMHEFYKKIEDLRENEFFKHIKSFRYFQNNRYRDLLRFLNSNYFQVCIYGHSCEISDRVMLNEIFEHKNCVSVKVYFYKDKSGNDDFTSKTMNISRHFNSNKEMREKIVEFNPENEMPQKK</sequence>
<proteinExistence type="predicted"/>
<dbReference type="InterPro" id="IPR025935">
    <property type="entry name" value="AbiH"/>
</dbReference>
<accession>N1WQE8</accession>
<dbReference type="eggNOG" id="ENOG503274K">
    <property type="taxonomic scope" value="Bacteria"/>
</dbReference>
<name>N1WQE8_9FLAO</name>
<dbReference type="STRING" id="1189619.pgond44_08300"/>
<comment type="caution">
    <text evidence="1">The sequence shown here is derived from an EMBL/GenBank/DDBJ whole genome shotgun (WGS) entry which is preliminary data.</text>
</comment>
<dbReference type="RefSeq" id="WP_003439739.1">
    <property type="nucleotide sequence ID" value="NZ_APLF01000007.1"/>
</dbReference>
<dbReference type="EMBL" id="APLF01000007">
    <property type="protein sequence ID" value="EMY81225.1"/>
    <property type="molecule type" value="Genomic_DNA"/>
</dbReference>
<dbReference type="Pfam" id="PF14253">
    <property type="entry name" value="AbiH"/>
    <property type="match status" value="1"/>
</dbReference>
<dbReference type="Proteomes" id="UP000012317">
    <property type="component" value="Unassembled WGS sequence"/>
</dbReference>
<dbReference type="AlphaFoldDB" id="N1WQE8"/>
<evidence type="ECO:0008006" key="3">
    <source>
        <dbReference type="Google" id="ProtNLM"/>
    </source>
</evidence>
<reference evidence="1 2" key="1">
    <citation type="journal article" date="2014" name="Genome Biol. Evol.">
        <title>Extensive gene acquisition in the extremely psychrophilic bacterial species Psychroflexus torquis and the link to sea-ice ecosystem specialism.</title>
        <authorList>
            <person name="Feng S."/>
            <person name="Powell S.M."/>
            <person name="Wilson R."/>
            <person name="Bowman J.P."/>
        </authorList>
    </citation>
    <scope>NUCLEOTIDE SEQUENCE [LARGE SCALE GENOMIC DNA]</scope>
    <source>
        <strain evidence="1 2">ACAM 44</strain>
    </source>
</reference>
<keyword evidence="2" id="KW-1185">Reference proteome</keyword>